<comment type="caution">
    <text evidence="2">The sequence shown here is derived from an EMBL/GenBank/DDBJ whole genome shotgun (WGS) entry which is preliminary data.</text>
</comment>
<dbReference type="RefSeq" id="WP_112221694.1">
    <property type="nucleotide sequence ID" value="NZ_CP196859.1"/>
</dbReference>
<evidence type="ECO:0000256" key="1">
    <source>
        <dbReference type="SAM" id="Phobius"/>
    </source>
</evidence>
<keyword evidence="3" id="KW-1185">Reference proteome</keyword>
<dbReference type="EMBL" id="QLZR01000001">
    <property type="protein sequence ID" value="RAZ81272.1"/>
    <property type="molecule type" value="Genomic_DNA"/>
</dbReference>
<accession>A0A365L783</accession>
<feature type="transmembrane region" description="Helical" evidence="1">
    <location>
        <begin position="43"/>
        <end position="64"/>
    </location>
</feature>
<name>A0A365L783_9BACL</name>
<proteinExistence type="predicted"/>
<protein>
    <submittedName>
        <fullName evidence="2">Uncharacterized protein</fullName>
    </submittedName>
</protein>
<sequence>MKSKLTDVRRLMDDSVFEGEKFTDKHKRQVLNRITKEEQKVNWVPRSLSVVFSLILIVPVAYLLNSVLNEAPVQQGNPDGAEQPQTPQQEPIESLVPPVLENPEADEETEVTPNEEENDTAADGVFELTPEELAAYENFSADFDTAHLKDLDPISVAKLYVWAGYNQNYEVEYELLTDREESIMWSKEEHLDMSQDFKSTPQEVLALFNNIENGEFIQPNESEGYIRYYPTEDKGPEAKKGFGMLQNEDGAWQVRFMPLQ</sequence>
<keyword evidence="1" id="KW-1133">Transmembrane helix</keyword>
<dbReference type="Proteomes" id="UP000251002">
    <property type="component" value="Unassembled WGS sequence"/>
</dbReference>
<reference evidence="2 3" key="1">
    <citation type="submission" date="2018-06" db="EMBL/GenBank/DDBJ databases">
        <title>The draft genome sequences of strains SCU63 and S1.</title>
        <authorList>
            <person name="Gan L."/>
        </authorList>
    </citation>
    <scope>NUCLEOTIDE SEQUENCE [LARGE SCALE GENOMIC DNA]</scope>
    <source>
        <strain evidence="2 3">SCU63</strain>
    </source>
</reference>
<dbReference type="AlphaFoldDB" id="A0A365L783"/>
<keyword evidence="1" id="KW-0812">Transmembrane</keyword>
<keyword evidence="1" id="KW-0472">Membrane</keyword>
<gene>
    <name evidence="2" type="ORF">DP120_03010</name>
</gene>
<organism evidence="2 3">
    <name type="scientific">Planococcus halotolerans</name>
    <dbReference type="NCBI Taxonomy" id="2233542"/>
    <lineage>
        <taxon>Bacteria</taxon>
        <taxon>Bacillati</taxon>
        <taxon>Bacillota</taxon>
        <taxon>Bacilli</taxon>
        <taxon>Bacillales</taxon>
        <taxon>Caryophanaceae</taxon>
        <taxon>Planococcus</taxon>
    </lineage>
</organism>
<evidence type="ECO:0000313" key="2">
    <source>
        <dbReference type="EMBL" id="RAZ81272.1"/>
    </source>
</evidence>
<evidence type="ECO:0000313" key="3">
    <source>
        <dbReference type="Proteomes" id="UP000251002"/>
    </source>
</evidence>